<keyword evidence="2" id="KW-1185">Reference proteome</keyword>
<protein>
    <submittedName>
        <fullName evidence="3">Uncharacterized protein LOC106078175</fullName>
    </submittedName>
</protein>
<sequence>MNVDEIVLKKKVKTLESMTMIKFKKDNKKDKASDVAKTDKKHSGSVVKEMDKIVMKKKEKVVESVTEIKCKNDDRKGKTPSIAIADKQDNDVTESSSVVKVRGVS</sequence>
<feature type="region of interest" description="Disordered" evidence="1">
    <location>
        <begin position="72"/>
        <end position="105"/>
    </location>
</feature>
<reference evidence="3" key="1">
    <citation type="submission" date="2025-08" db="UniProtKB">
        <authorList>
            <consortium name="RefSeq"/>
        </authorList>
    </citation>
    <scope>IDENTIFICATION</scope>
</reference>
<dbReference type="RefSeq" id="XP_055869051.1">
    <property type="nucleotide sequence ID" value="XM_056013076.1"/>
</dbReference>
<dbReference type="AlphaFoldDB" id="A0A9W2Z282"/>
<proteinExistence type="predicted"/>
<accession>A0A9W2Z282</accession>
<name>A0A9W2Z282_BIOGL</name>
<evidence type="ECO:0000313" key="2">
    <source>
        <dbReference type="Proteomes" id="UP001165740"/>
    </source>
</evidence>
<dbReference type="GeneID" id="106078175"/>
<dbReference type="Proteomes" id="UP001165740">
    <property type="component" value="Chromosome 15"/>
</dbReference>
<gene>
    <name evidence="3" type="primary">LOC106078175</name>
</gene>
<evidence type="ECO:0000256" key="1">
    <source>
        <dbReference type="SAM" id="MobiDB-lite"/>
    </source>
</evidence>
<evidence type="ECO:0000313" key="3">
    <source>
        <dbReference type="RefSeq" id="XP_055869051.1"/>
    </source>
</evidence>
<organism evidence="2 3">
    <name type="scientific">Biomphalaria glabrata</name>
    <name type="common">Bloodfluke planorb</name>
    <name type="synonym">Freshwater snail</name>
    <dbReference type="NCBI Taxonomy" id="6526"/>
    <lineage>
        <taxon>Eukaryota</taxon>
        <taxon>Metazoa</taxon>
        <taxon>Spiralia</taxon>
        <taxon>Lophotrochozoa</taxon>
        <taxon>Mollusca</taxon>
        <taxon>Gastropoda</taxon>
        <taxon>Heterobranchia</taxon>
        <taxon>Euthyneura</taxon>
        <taxon>Panpulmonata</taxon>
        <taxon>Hygrophila</taxon>
        <taxon>Lymnaeoidea</taxon>
        <taxon>Planorbidae</taxon>
        <taxon>Biomphalaria</taxon>
    </lineage>
</organism>